<dbReference type="eggNOG" id="COG0571">
    <property type="taxonomic scope" value="Bacteria"/>
</dbReference>
<dbReference type="GO" id="GO:0010468">
    <property type="term" value="P:regulation of gene expression"/>
    <property type="evidence" value="ECO:0007669"/>
    <property type="project" value="TreeGrafter"/>
</dbReference>
<dbReference type="PANTHER" id="PTHR11207">
    <property type="entry name" value="RIBONUCLEASE III"/>
    <property type="match status" value="1"/>
</dbReference>
<dbReference type="GO" id="GO:0005737">
    <property type="term" value="C:cytoplasm"/>
    <property type="evidence" value="ECO:0007669"/>
    <property type="project" value="UniProtKB-SubCell"/>
</dbReference>
<evidence type="ECO:0000256" key="8">
    <source>
        <dbReference type="ARBA" id="ARBA00022694"/>
    </source>
</evidence>
<dbReference type="GO" id="GO:0019843">
    <property type="term" value="F:rRNA binding"/>
    <property type="evidence" value="ECO:0007669"/>
    <property type="project" value="UniProtKB-KW"/>
</dbReference>
<dbReference type="Pfam" id="PF14622">
    <property type="entry name" value="Ribonucleas_3_3"/>
    <property type="match status" value="1"/>
</dbReference>
<dbReference type="Pfam" id="PF00035">
    <property type="entry name" value="dsrm"/>
    <property type="match status" value="1"/>
</dbReference>
<keyword evidence="14 15" id="KW-0694">RNA-binding</keyword>
<dbReference type="SMART" id="SM00535">
    <property type="entry name" value="RIBOc"/>
    <property type="match status" value="1"/>
</dbReference>
<dbReference type="GO" id="GO:0003725">
    <property type="term" value="F:double-stranded RNA binding"/>
    <property type="evidence" value="ECO:0007669"/>
    <property type="project" value="TreeGrafter"/>
</dbReference>
<keyword evidence="15" id="KW-0699">rRNA-binding</keyword>
<keyword evidence="7 15" id="KW-0507">mRNA processing</keyword>
<dbReference type="RefSeq" id="WP_014770235.1">
    <property type="nucleotide sequence ID" value="NC_018002.1"/>
</dbReference>
<dbReference type="PANTHER" id="PTHR11207:SF0">
    <property type="entry name" value="RIBONUCLEASE 3"/>
    <property type="match status" value="1"/>
</dbReference>
<evidence type="ECO:0000256" key="7">
    <source>
        <dbReference type="ARBA" id="ARBA00022664"/>
    </source>
</evidence>
<evidence type="ECO:0000256" key="10">
    <source>
        <dbReference type="ARBA" id="ARBA00022723"/>
    </source>
</evidence>
<dbReference type="SMART" id="SM00358">
    <property type="entry name" value="DSRM"/>
    <property type="match status" value="1"/>
</dbReference>
<evidence type="ECO:0000256" key="11">
    <source>
        <dbReference type="ARBA" id="ARBA00022759"/>
    </source>
</evidence>
<keyword evidence="10 15" id="KW-0479">Metal-binding</keyword>
<keyword evidence="5 15" id="KW-0963">Cytoplasm</keyword>
<comment type="similarity">
    <text evidence="3">Belongs to the ribonuclease III family.</text>
</comment>
<evidence type="ECO:0000256" key="4">
    <source>
        <dbReference type="ARBA" id="ARBA00011738"/>
    </source>
</evidence>
<evidence type="ECO:0000259" key="16">
    <source>
        <dbReference type="PROSITE" id="PS50137"/>
    </source>
</evidence>
<evidence type="ECO:0000259" key="17">
    <source>
        <dbReference type="PROSITE" id="PS50142"/>
    </source>
</evidence>
<comment type="cofactor">
    <cofactor evidence="15">
        <name>Mg(2+)</name>
        <dbReference type="ChEBI" id="CHEBI:18420"/>
    </cofactor>
</comment>
<dbReference type="PROSITE" id="PS50142">
    <property type="entry name" value="RNASE_3_2"/>
    <property type="match status" value="1"/>
</dbReference>
<sequence>MQQKLEALQKRLGYQFKNQNLIIEALTHKSSKQPYNNERLEFLGDAVLDLIVGEYLYHEFTEVAEGELSKLRASLVNEKSFEKLARLLHLGESIYISLAEENNNGREKPSLLSNAFEAIMGALYLEAGLETTRALAISLLEEAYPKIDMDAIFRDHKTTLQELTQAHFGVTPEYRLVRSFGPDHKKEFEIAVCVRGNDLALASGKSKKEAQQKAALLALEILKKEFQ</sequence>
<dbReference type="InterPro" id="IPR036389">
    <property type="entry name" value="RNase_III_sf"/>
</dbReference>
<feature type="active site" evidence="15">
    <location>
        <position position="45"/>
    </location>
</feature>
<comment type="subcellular location">
    <subcellularLocation>
        <location evidence="2 15">Cytoplasm</location>
    </subcellularLocation>
</comment>
<dbReference type="CDD" id="cd10845">
    <property type="entry name" value="DSRM_RNAse_III_family"/>
    <property type="match status" value="1"/>
</dbReference>
<name>I3XZJ5_SULBS</name>
<comment type="subunit">
    <text evidence="4 15">Homodimer.</text>
</comment>
<dbReference type="FunFam" id="1.10.1520.10:FF:000001">
    <property type="entry name" value="Ribonuclease 3"/>
    <property type="match status" value="1"/>
</dbReference>
<evidence type="ECO:0000256" key="15">
    <source>
        <dbReference type="HAMAP-Rule" id="MF_00104"/>
    </source>
</evidence>
<keyword evidence="11 15" id="KW-0255">Endonuclease</keyword>
<keyword evidence="12 15" id="KW-0378">Hydrolase</keyword>
<keyword evidence="6 15" id="KW-0698">rRNA processing</keyword>
<comment type="catalytic activity">
    <reaction evidence="1 15">
        <text>Endonucleolytic cleavage to 5'-phosphomonoester.</text>
        <dbReference type="EC" id="3.1.26.3"/>
    </reaction>
</comment>
<proteinExistence type="inferred from homology"/>
<dbReference type="AlphaFoldDB" id="I3XZJ5"/>
<dbReference type="SUPFAM" id="SSF69065">
    <property type="entry name" value="RNase III domain-like"/>
    <property type="match status" value="1"/>
</dbReference>
<evidence type="ECO:0000256" key="6">
    <source>
        <dbReference type="ARBA" id="ARBA00022552"/>
    </source>
</evidence>
<dbReference type="CDD" id="cd00593">
    <property type="entry name" value="RIBOc"/>
    <property type="match status" value="1"/>
</dbReference>
<comment type="function">
    <text evidence="15">Digests double-stranded RNA. Involved in the processing of primary rRNA transcript to yield the immediate precursors to the large and small rRNAs (23S and 16S). Processes some mRNAs, and tRNAs when they are encoded in the rRNA operon. Processes pre-crRNA and tracrRNA of type II CRISPR loci if present in the organism.</text>
</comment>
<feature type="binding site" evidence="15">
    <location>
        <position position="117"/>
    </location>
    <ligand>
        <name>Mg(2+)</name>
        <dbReference type="ChEBI" id="CHEBI:18420"/>
    </ligand>
</feature>
<dbReference type="Proteomes" id="UP000006176">
    <property type="component" value="Chromosome"/>
</dbReference>
<dbReference type="GO" id="GO:0006364">
    <property type="term" value="P:rRNA processing"/>
    <property type="evidence" value="ECO:0007669"/>
    <property type="project" value="UniProtKB-UniRule"/>
</dbReference>
<dbReference type="OrthoDB" id="9805026at2"/>
<protein>
    <recommendedName>
        <fullName evidence="15">Ribonuclease 3</fullName>
        <ecNumber evidence="15">3.1.26.3</ecNumber>
    </recommendedName>
    <alternativeName>
        <fullName evidence="15">Ribonuclease III</fullName>
        <shortName evidence="15">RNase III</shortName>
    </alternativeName>
</protein>
<evidence type="ECO:0000256" key="13">
    <source>
        <dbReference type="ARBA" id="ARBA00022842"/>
    </source>
</evidence>
<feature type="active site" evidence="15">
    <location>
        <position position="117"/>
    </location>
</feature>
<dbReference type="PROSITE" id="PS00517">
    <property type="entry name" value="RNASE_3_1"/>
    <property type="match status" value="1"/>
</dbReference>
<dbReference type="GO" id="GO:0006397">
    <property type="term" value="P:mRNA processing"/>
    <property type="evidence" value="ECO:0007669"/>
    <property type="project" value="UniProtKB-UniRule"/>
</dbReference>
<dbReference type="Gene3D" id="3.30.160.20">
    <property type="match status" value="1"/>
</dbReference>
<feature type="binding site" evidence="15">
    <location>
        <position position="114"/>
    </location>
    <ligand>
        <name>Mg(2+)</name>
        <dbReference type="ChEBI" id="CHEBI:18420"/>
    </ligand>
</feature>
<evidence type="ECO:0000256" key="1">
    <source>
        <dbReference type="ARBA" id="ARBA00000109"/>
    </source>
</evidence>
<evidence type="ECO:0000256" key="14">
    <source>
        <dbReference type="ARBA" id="ARBA00022884"/>
    </source>
</evidence>
<accession>I3XZJ5</accession>
<dbReference type="KEGG" id="sba:Sulba_2090"/>
<dbReference type="GO" id="GO:0008033">
    <property type="term" value="P:tRNA processing"/>
    <property type="evidence" value="ECO:0007669"/>
    <property type="project" value="UniProtKB-KW"/>
</dbReference>
<gene>
    <name evidence="15" type="primary">rnc</name>
    <name evidence="18" type="ordered locus">Sulba_2090</name>
</gene>
<feature type="domain" description="RNase III" evidence="17">
    <location>
        <begin position="5"/>
        <end position="128"/>
    </location>
</feature>
<dbReference type="HAMAP" id="MF_00104">
    <property type="entry name" value="RNase_III"/>
    <property type="match status" value="1"/>
</dbReference>
<dbReference type="HOGENOM" id="CLU_000907_1_3_7"/>
<evidence type="ECO:0000256" key="12">
    <source>
        <dbReference type="ARBA" id="ARBA00022801"/>
    </source>
</evidence>
<dbReference type="STRING" id="760154.Sulba_2090"/>
<keyword evidence="9 15" id="KW-0540">Nuclease</keyword>
<dbReference type="GO" id="GO:0004525">
    <property type="term" value="F:ribonuclease III activity"/>
    <property type="evidence" value="ECO:0007669"/>
    <property type="project" value="UniProtKB-UniRule"/>
</dbReference>
<dbReference type="InterPro" id="IPR000999">
    <property type="entry name" value="RNase_III_dom"/>
</dbReference>
<keyword evidence="8 15" id="KW-0819">tRNA processing</keyword>
<dbReference type="FunFam" id="3.30.160.20:FF:000003">
    <property type="entry name" value="Ribonuclease 3"/>
    <property type="match status" value="1"/>
</dbReference>
<evidence type="ECO:0000313" key="18">
    <source>
        <dbReference type="EMBL" id="AFL69369.1"/>
    </source>
</evidence>
<dbReference type="EMBL" id="CP003333">
    <property type="protein sequence ID" value="AFL69369.1"/>
    <property type="molecule type" value="Genomic_DNA"/>
</dbReference>
<dbReference type="Gene3D" id="1.10.1520.10">
    <property type="entry name" value="Ribonuclease III domain"/>
    <property type="match status" value="1"/>
</dbReference>
<organism evidence="18 19">
    <name type="scientific">Sulfurospirillum barnesii (strain ATCC 700032 / DSM 10660 / SES-3)</name>
    <dbReference type="NCBI Taxonomy" id="760154"/>
    <lineage>
        <taxon>Bacteria</taxon>
        <taxon>Pseudomonadati</taxon>
        <taxon>Campylobacterota</taxon>
        <taxon>Epsilonproteobacteria</taxon>
        <taxon>Campylobacterales</taxon>
        <taxon>Sulfurospirillaceae</taxon>
        <taxon>Sulfurospirillum</taxon>
    </lineage>
</organism>
<feature type="domain" description="DRBM" evidence="16">
    <location>
        <begin position="155"/>
        <end position="224"/>
    </location>
</feature>
<dbReference type="GO" id="GO:0042802">
    <property type="term" value="F:identical protein binding"/>
    <property type="evidence" value="ECO:0007669"/>
    <property type="project" value="UniProtKB-ARBA"/>
</dbReference>
<dbReference type="SUPFAM" id="SSF54768">
    <property type="entry name" value="dsRNA-binding domain-like"/>
    <property type="match status" value="1"/>
</dbReference>
<dbReference type="GO" id="GO:0046872">
    <property type="term" value="F:metal ion binding"/>
    <property type="evidence" value="ECO:0007669"/>
    <property type="project" value="UniProtKB-KW"/>
</dbReference>
<dbReference type="NCBIfam" id="TIGR02191">
    <property type="entry name" value="RNaseIII"/>
    <property type="match status" value="1"/>
</dbReference>
<dbReference type="InterPro" id="IPR011907">
    <property type="entry name" value="RNase_III"/>
</dbReference>
<evidence type="ECO:0000313" key="19">
    <source>
        <dbReference type="Proteomes" id="UP000006176"/>
    </source>
</evidence>
<evidence type="ECO:0000256" key="9">
    <source>
        <dbReference type="ARBA" id="ARBA00022722"/>
    </source>
</evidence>
<evidence type="ECO:0000256" key="3">
    <source>
        <dbReference type="ARBA" id="ARBA00010183"/>
    </source>
</evidence>
<feature type="binding site" evidence="15">
    <location>
        <position position="41"/>
    </location>
    <ligand>
        <name>Mg(2+)</name>
        <dbReference type="ChEBI" id="CHEBI:18420"/>
    </ligand>
</feature>
<keyword evidence="13 15" id="KW-0460">Magnesium</keyword>
<dbReference type="PATRIC" id="fig|760154.4.peg.2085"/>
<dbReference type="EC" id="3.1.26.3" evidence="15"/>
<evidence type="ECO:0000256" key="5">
    <source>
        <dbReference type="ARBA" id="ARBA00022490"/>
    </source>
</evidence>
<reference evidence="18 19" key="1">
    <citation type="submission" date="2012-06" db="EMBL/GenBank/DDBJ databases">
        <title>Complete sequence of Sulfurospirillum barnesii SES-3.</title>
        <authorList>
            <consortium name="US DOE Joint Genome Institute"/>
            <person name="Lucas S."/>
            <person name="Han J."/>
            <person name="Lapidus A."/>
            <person name="Cheng J.-F."/>
            <person name="Goodwin L."/>
            <person name="Pitluck S."/>
            <person name="Peters L."/>
            <person name="Ovchinnikova G."/>
            <person name="Lu M."/>
            <person name="Detter J.C."/>
            <person name="Han C."/>
            <person name="Tapia R."/>
            <person name="Land M."/>
            <person name="Hauser L."/>
            <person name="Kyrpides N."/>
            <person name="Ivanova N."/>
            <person name="Pagani I."/>
            <person name="Stolz J."/>
            <person name="Arkin A."/>
            <person name="Dehal P."/>
            <person name="Oremland R."/>
            <person name="Saltikov C."/>
            <person name="Basu P."/>
            <person name="Hollibaugh J."/>
            <person name="Newman D."/>
            <person name="Stolyar S."/>
            <person name="Hazen T."/>
            <person name="Woyke T."/>
        </authorList>
    </citation>
    <scope>NUCLEOTIDE SEQUENCE [LARGE SCALE GENOMIC DNA]</scope>
    <source>
        <strain evidence="19">ATCC 700032 / DSM 10660 / SES-3</strain>
    </source>
</reference>
<keyword evidence="19" id="KW-1185">Reference proteome</keyword>
<dbReference type="InterPro" id="IPR014720">
    <property type="entry name" value="dsRBD_dom"/>
</dbReference>
<evidence type="ECO:0000256" key="2">
    <source>
        <dbReference type="ARBA" id="ARBA00004496"/>
    </source>
</evidence>
<dbReference type="PROSITE" id="PS50137">
    <property type="entry name" value="DS_RBD"/>
    <property type="match status" value="1"/>
</dbReference>